<name>M5ILG6_9BACT</name>
<keyword evidence="1" id="KW-0812">Transmembrane</keyword>
<gene>
    <name evidence="2" type="ORF">CSUNSWCD_1344</name>
</gene>
<dbReference type="AlphaFoldDB" id="M5ILG6"/>
<dbReference type="Proteomes" id="UP000011939">
    <property type="component" value="Unassembled WGS sequence"/>
</dbReference>
<evidence type="ECO:0000256" key="1">
    <source>
        <dbReference type="SAM" id="Phobius"/>
    </source>
</evidence>
<protein>
    <submittedName>
        <fullName evidence="2">Uncharacterized protein</fullName>
    </submittedName>
</protein>
<keyword evidence="1" id="KW-0472">Membrane</keyword>
<proteinExistence type="predicted"/>
<keyword evidence="1" id="KW-1133">Transmembrane helix</keyword>
<sequence>MLGANLTRAAFAFWFVNFKQYAICGLNLAMYLKFYHW</sequence>
<dbReference type="EMBL" id="AMZQ01000002">
    <property type="protein sequence ID" value="EKU12020.1"/>
    <property type="molecule type" value="Genomic_DNA"/>
</dbReference>
<accession>M5ILG6</accession>
<evidence type="ECO:0000313" key="2">
    <source>
        <dbReference type="EMBL" id="EKU12020.1"/>
    </source>
</evidence>
<reference evidence="2 3" key="1">
    <citation type="journal article" date="2013" name="Genome Announc.">
        <title>Genome Sequence of Campylobacter showae UNSWCD, Isolated from a Patient with Crohn's Disease.</title>
        <authorList>
            <person name="Tay A.P."/>
            <person name="Kaakoush N.O."/>
            <person name="Deshpande N.P."/>
            <person name="Chen Z."/>
            <person name="Mitchell H."/>
            <person name="Wilkins M.R."/>
        </authorList>
    </citation>
    <scope>NUCLEOTIDE SEQUENCE [LARGE SCALE GENOMIC DNA]</scope>
    <source>
        <strain evidence="2 3">CSUNSWCD</strain>
    </source>
</reference>
<dbReference type="STRING" id="1244083.CSUNSWCD_1344"/>
<evidence type="ECO:0000313" key="3">
    <source>
        <dbReference type="Proteomes" id="UP000011939"/>
    </source>
</evidence>
<organism evidence="2 3">
    <name type="scientific">Campylobacter showae CSUNSWCD</name>
    <dbReference type="NCBI Taxonomy" id="1244083"/>
    <lineage>
        <taxon>Bacteria</taxon>
        <taxon>Pseudomonadati</taxon>
        <taxon>Campylobacterota</taxon>
        <taxon>Epsilonproteobacteria</taxon>
        <taxon>Campylobacterales</taxon>
        <taxon>Campylobacteraceae</taxon>
        <taxon>Campylobacter</taxon>
    </lineage>
</organism>
<dbReference type="PATRIC" id="fig|1244083.3.peg.719"/>
<feature type="transmembrane region" description="Helical" evidence="1">
    <location>
        <begin position="12"/>
        <end position="32"/>
    </location>
</feature>
<comment type="caution">
    <text evidence="2">The sequence shown here is derived from an EMBL/GenBank/DDBJ whole genome shotgun (WGS) entry which is preliminary data.</text>
</comment>